<reference evidence="2 3" key="1">
    <citation type="journal article" date="2018" name="Genome Biol. Evol.">
        <title>Multiple Roots of Fruiting Body Formation in Amoebozoa.</title>
        <authorList>
            <person name="Hillmann F."/>
            <person name="Forbes G."/>
            <person name="Novohradska S."/>
            <person name="Ferling I."/>
            <person name="Riege K."/>
            <person name="Groth M."/>
            <person name="Westermann M."/>
            <person name="Marz M."/>
            <person name="Spaller T."/>
            <person name="Winckler T."/>
            <person name="Schaap P."/>
            <person name="Glockner G."/>
        </authorList>
    </citation>
    <scope>NUCLEOTIDE SEQUENCE [LARGE SCALE GENOMIC DNA]</scope>
    <source>
        <strain evidence="2 3">Jena</strain>
    </source>
</reference>
<keyword evidence="3" id="KW-1185">Reference proteome</keyword>
<accession>A0A2P6MVB2</accession>
<dbReference type="AlphaFoldDB" id="A0A2P6MVB2"/>
<sequence length="212" mass="23461">MGRGRRVAIISVVFLCLTIIIPFVYYVAARPYPLIIKGDYVEGNPEGQESDTDSVTGAVIPNGPVVYHMNGPKTVVKMDREAAKAGIRMYLGGPYDVPTRSSYLSTNLVNGTVTQTIEVEIHCAHNVYLLIDLPDEVKLDSQAYRLNVTNSGDRDGCNTIYYVGWLVVGVFCLTFLIVSIFTGLKAMTLSRKKKEYTMIGGMEEDEEGEEDM</sequence>
<comment type="caution">
    <text evidence="2">The sequence shown here is derived from an EMBL/GenBank/DDBJ whole genome shotgun (WGS) entry which is preliminary data.</text>
</comment>
<organism evidence="2 3">
    <name type="scientific">Planoprotostelium fungivorum</name>
    <dbReference type="NCBI Taxonomy" id="1890364"/>
    <lineage>
        <taxon>Eukaryota</taxon>
        <taxon>Amoebozoa</taxon>
        <taxon>Evosea</taxon>
        <taxon>Variosea</taxon>
        <taxon>Cavosteliida</taxon>
        <taxon>Cavosteliaceae</taxon>
        <taxon>Planoprotostelium</taxon>
    </lineage>
</organism>
<evidence type="ECO:0000313" key="2">
    <source>
        <dbReference type="EMBL" id="PRP75652.1"/>
    </source>
</evidence>
<feature type="transmembrane region" description="Helical" evidence="1">
    <location>
        <begin position="7"/>
        <end position="28"/>
    </location>
</feature>
<gene>
    <name evidence="2" type="ORF">PROFUN_08018</name>
</gene>
<evidence type="ECO:0000256" key="1">
    <source>
        <dbReference type="SAM" id="Phobius"/>
    </source>
</evidence>
<protein>
    <submittedName>
        <fullName evidence="2">Uncharacterized protein</fullName>
    </submittedName>
</protein>
<name>A0A2P6MVB2_9EUKA</name>
<dbReference type="EMBL" id="MDYQ01000372">
    <property type="protein sequence ID" value="PRP75652.1"/>
    <property type="molecule type" value="Genomic_DNA"/>
</dbReference>
<keyword evidence="1" id="KW-1133">Transmembrane helix</keyword>
<dbReference type="InParanoid" id="A0A2P6MVB2"/>
<keyword evidence="1" id="KW-0472">Membrane</keyword>
<proteinExistence type="predicted"/>
<dbReference type="Proteomes" id="UP000241769">
    <property type="component" value="Unassembled WGS sequence"/>
</dbReference>
<feature type="transmembrane region" description="Helical" evidence="1">
    <location>
        <begin position="160"/>
        <end position="184"/>
    </location>
</feature>
<evidence type="ECO:0000313" key="3">
    <source>
        <dbReference type="Proteomes" id="UP000241769"/>
    </source>
</evidence>
<keyword evidence="1" id="KW-0812">Transmembrane</keyword>